<feature type="chain" id="PRO_5036494210" evidence="1">
    <location>
        <begin position="26"/>
        <end position="194"/>
    </location>
</feature>
<dbReference type="EMBL" id="BMAO01029822">
    <property type="protein sequence ID" value="GFR34148.1"/>
    <property type="molecule type" value="Genomic_DNA"/>
</dbReference>
<evidence type="ECO:0000313" key="2">
    <source>
        <dbReference type="EMBL" id="GFR34148.1"/>
    </source>
</evidence>
<dbReference type="Proteomes" id="UP000887116">
    <property type="component" value="Unassembled WGS sequence"/>
</dbReference>
<reference evidence="2" key="1">
    <citation type="submission" date="2020-07" db="EMBL/GenBank/DDBJ databases">
        <title>Multicomponent nature underlies the extraordinary mechanical properties of spider dragline silk.</title>
        <authorList>
            <person name="Kono N."/>
            <person name="Nakamura H."/>
            <person name="Mori M."/>
            <person name="Yoshida Y."/>
            <person name="Ohtoshi R."/>
            <person name="Malay A.D."/>
            <person name="Moran D.A.P."/>
            <person name="Tomita M."/>
            <person name="Numata K."/>
            <person name="Arakawa K."/>
        </authorList>
    </citation>
    <scope>NUCLEOTIDE SEQUENCE</scope>
</reference>
<gene>
    <name evidence="2" type="ORF">TNCT_24321</name>
</gene>
<feature type="non-terminal residue" evidence="2">
    <location>
        <position position="194"/>
    </location>
</feature>
<accession>A0A8X6JPU0</accession>
<comment type="caution">
    <text evidence="2">The sequence shown here is derived from an EMBL/GenBank/DDBJ whole genome shotgun (WGS) entry which is preliminary data.</text>
</comment>
<protein>
    <submittedName>
        <fullName evidence="2">Uncharacterized protein</fullName>
    </submittedName>
</protein>
<dbReference type="AlphaFoldDB" id="A0A8X6JPU0"/>
<organism evidence="2 3">
    <name type="scientific">Trichonephila clavata</name>
    <name type="common">Joro spider</name>
    <name type="synonym">Nephila clavata</name>
    <dbReference type="NCBI Taxonomy" id="2740835"/>
    <lineage>
        <taxon>Eukaryota</taxon>
        <taxon>Metazoa</taxon>
        <taxon>Ecdysozoa</taxon>
        <taxon>Arthropoda</taxon>
        <taxon>Chelicerata</taxon>
        <taxon>Arachnida</taxon>
        <taxon>Araneae</taxon>
        <taxon>Araneomorphae</taxon>
        <taxon>Entelegynae</taxon>
        <taxon>Araneoidea</taxon>
        <taxon>Nephilidae</taxon>
        <taxon>Trichonephila</taxon>
    </lineage>
</organism>
<proteinExistence type="predicted"/>
<evidence type="ECO:0000313" key="3">
    <source>
        <dbReference type="Proteomes" id="UP000887116"/>
    </source>
</evidence>
<keyword evidence="1" id="KW-0732">Signal</keyword>
<evidence type="ECO:0000256" key="1">
    <source>
        <dbReference type="SAM" id="SignalP"/>
    </source>
</evidence>
<keyword evidence="3" id="KW-1185">Reference proteome</keyword>
<sequence>MEVYLNLALLKNLLILLWIIQVPQIQVLPAKRWNFIPKGFGGSMETGIEILLEEFKNDMSTNFTLTKEQNENISKLLETLPLLTPSEPLVESPKECLGATGSTCQELEFPSQNERVVRKLMNGNRSCGPFWKNSKKDMSTNFTLTKAQNENISKLLETLPPDKPSSLEPLVKPTALADEISEKLFNTLNNCCTE</sequence>
<name>A0A8X6JPU0_TRICU</name>
<feature type="signal peptide" evidence="1">
    <location>
        <begin position="1"/>
        <end position="25"/>
    </location>
</feature>